<dbReference type="InterPro" id="IPR000873">
    <property type="entry name" value="AMP-dep_synth/lig_dom"/>
</dbReference>
<dbReference type="GO" id="GO:0016405">
    <property type="term" value="F:CoA-ligase activity"/>
    <property type="evidence" value="ECO:0007669"/>
    <property type="project" value="TreeGrafter"/>
</dbReference>
<dbReference type="InterPro" id="IPR045851">
    <property type="entry name" value="AMP-bd_C_sf"/>
</dbReference>
<dbReference type="Gene3D" id="3.40.50.12780">
    <property type="entry name" value="N-terminal domain of ligase-like"/>
    <property type="match status" value="1"/>
</dbReference>
<dbReference type="Pfam" id="PF00501">
    <property type="entry name" value="AMP-binding"/>
    <property type="match status" value="1"/>
</dbReference>
<feature type="domain" description="AMP-binding enzyme C-terminal" evidence="4">
    <location>
        <begin position="445"/>
        <end position="525"/>
    </location>
</feature>
<dbReference type="VEuPathDB" id="FungiDB:MUCCIDRAFT_93498"/>
<evidence type="ECO:0000259" key="3">
    <source>
        <dbReference type="Pfam" id="PF00501"/>
    </source>
</evidence>
<protein>
    <recommendedName>
        <fullName evidence="7">Acetyl-CoA synthetase-like protein</fullName>
    </recommendedName>
</protein>
<dbReference type="InterPro" id="IPR020845">
    <property type="entry name" value="AMP-binding_CS"/>
</dbReference>
<dbReference type="PROSITE" id="PS00455">
    <property type="entry name" value="AMP_BINDING"/>
    <property type="match status" value="1"/>
</dbReference>
<gene>
    <name evidence="5" type="ORF">MUCCIDRAFT_93498</name>
</gene>
<dbReference type="PANTHER" id="PTHR24096:SF149">
    <property type="entry name" value="AMP-BINDING DOMAIN-CONTAINING PROTEIN-RELATED"/>
    <property type="match status" value="1"/>
</dbReference>
<evidence type="ECO:0000256" key="1">
    <source>
        <dbReference type="ARBA" id="ARBA00006432"/>
    </source>
</evidence>
<keyword evidence="2" id="KW-0436">Ligase</keyword>
<dbReference type="Proteomes" id="UP000077051">
    <property type="component" value="Unassembled WGS sequence"/>
</dbReference>
<evidence type="ECO:0000256" key="2">
    <source>
        <dbReference type="ARBA" id="ARBA00022598"/>
    </source>
</evidence>
<sequence>MVIYKATVPSIPVPNIDLYSFLFNSNEFNQTKDLNRPVTIDGETGRTLTWNQIREKASYMANGWTENVGLKKGDTVAVFAPNQYDHVILYLSLLGAKCTISPGNPAYTEAEFEHQITNCQASALVTVPGLLPILLKITDKIGLPRSRIFLFGDKEIEGCRPYSSLSGNKPVTTPLQGLDGYNDTAFICYSSGTTGLAKGVMLTHKNFIAQVVQTVNAEPEEDRHDDDVILGFLPFYHIYGLTSLVLNAYYKVVPVVIMARFDLELLCKLVEKYKVTLASIVPPVAVLLAKHPIVAKYDLSTIRLLGCGAAPLSREHIEALAKRIPAQLKQGYGMTETTSGVISQSLEGGVPGSIGILSANMECKIVNEKGQELGDDEEGEFLFRGPSIMKGYFNNDKANAETFTQDGWMRTGDVGKYDSKTGEFFILDRIKELIKYKGFQVAPAELEAILMGLDIIADCCVVGLYDESQATEIPRAYVVLQPSVEKSDKTAKLIDEYVTSNVTNYKKLRGGVKFVDAIPKSPSGKILRRQVKDWVKKEQKETAAKARL</sequence>
<dbReference type="PANTHER" id="PTHR24096">
    <property type="entry name" value="LONG-CHAIN-FATTY-ACID--COA LIGASE"/>
    <property type="match status" value="1"/>
</dbReference>
<evidence type="ECO:0000313" key="5">
    <source>
        <dbReference type="EMBL" id="OAC98002.1"/>
    </source>
</evidence>
<comment type="similarity">
    <text evidence="1">Belongs to the ATP-dependent AMP-binding enzyme family.</text>
</comment>
<dbReference type="InterPro" id="IPR042099">
    <property type="entry name" value="ANL_N_sf"/>
</dbReference>
<dbReference type="OrthoDB" id="1898221at2759"/>
<dbReference type="CDD" id="cd05911">
    <property type="entry name" value="Firefly_Luc_like"/>
    <property type="match status" value="1"/>
</dbReference>
<evidence type="ECO:0000259" key="4">
    <source>
        <dbReference type="Pfam" id="PF13193"/>
    </source>
</evidence>
<dbReference type="EMBL" id="AMYB01000012">
    <property type="protein sequence ID" value="OAC98002.1"/>
    <property type="molecule type" value="Genomic_DNA"/>
</dbReference>
<name>A0A168GTG2_MUCCL</name>
<comment type="caution">
    <text evidence="5">The sequence shown here is derived from an EMBL/GenBank/DDBJ whole genome shotgun (WGS) entry which is preliminary data.</text>
</comment>
<evidence type="ECO:0000313" key="6">
    <source>
        <dbReference type="Proteomes" id="UP000077051"/>
    </source>
</evidence>
<dbReference type="FunFam" id="3.30.300.30:FF:000007">
    <property type="entry name" value="4-coumarate--CoA ligase 2"/>
    <property type="match status" value="1"/>
</dbReference>
<organism evidence="5 6">
    <name type="scientific">Mucor lusitanicus CBS 277.49</name>
    <dbReference type="NCBI Taxonomy" id="747725"/>
    <lineage>
        <taxon>Eukaryota</taxon>
        <taxon>Fungi</taxon>
        <taxon>Fungi incertae sedis</taxon>
        <taxon>Mucoromycota</taxon>
        <taxon>Mucoromycotina</taxon>
        <taxon>Mucoromycetes</taxon>
        <taxon>Mucorales</taxon>
        <taxon>Mucorineae</taxon>
        <taxon>Mucoraceae</taxon>
        <taxon>Mucor</taxon>
    </lineage>
</organism>
<keyword evidence="6" id="KW-1185">Reference proteome</keyword>
<dbReference type="SUPFAM" id="SSF56801">
    <property type="entry name" value="Acetyl-CoA synthetase-like"/>
    <property type="match status" value="1"/>
</dbReference>
<accession>A0A168GTG2</accession>
<reference evidence="5 6" key="1">
    <citation type="submission" date="2015-06" db="EMBL/GenBank/DDBJ databases">
        <title>Expansion of signal transduction pathways in fungi by whole-genome duplication.</title>
        <authorList>
            <consortium name="DOE Joint Genome Institute"/>
            <person name="Corrochano L.M."/>
            <person name="Kuo A."/>
            <person name="Marcet-Houben M."/>
            <person name="Polaino S."/>
            <person name="Salamov A."/>
            <person name="Villalobos J.M."/>
            <person name="Alvarez M.I."/>
            <person name="Avalos J."/>
            <person name="Benito E.P."/>
            <person name="Benoit I."/>
            <person name="Burger G."/>
            <person name="Camino L.P."/>
            <person name="Canovas D."/>
            <person name="Cerda-Olmedo E."/>
            <person name="Cheng J.-F."/>
            <person name="Dominguez A."/>
            <person name="Elias M."/>
            <person name="Eslava A.P."/>
            <person name="Glaser F."/>
            <person name="Grimwood J."/>
            <person name="Gutierrez G."/>
            <person name="Heitman J."/>
            <person name="Henrissat B."/>
            <person name="Iturriaga E.A."/>
            <person name="Lang B.F."/>
            <person name="Lavin J.L."/>
            <person name="Lee S."/>
            <person name="Li W."/>
            <person name="Lindquist E."/>
            <person name="Lopez-Garcia S."/>
            <person name="Luque E.M."/>
            <person name="Marcos A.T."/>
            <person name="Martin J."/>
            <person name="Mccluskey K."/>
            <person name="Medina H.R."/>
            <person name="Miralles-Duran A."/>
            <person name="Miyazaki A."/>
            <person name="Munoz-Torres E."/>
            <person name="Oguiza J.A."/>
            <person name="Ohm R."/>
            <person name="Olmedo M."/>
            <person name="Orejas M."/>
            <person name="Ortiz-Castellanos L."/>
            <person name="Pisabarro A.G."/>
            <person name="Rodriguez-Romero J."/>
            <person name="Ruiz-Herrera J."/>
            <person name="Ruiz-Vazquez R."/>
            <person name="Sanz C."/>
            <person name="Schackwitz W."/>
            <person name="Schmutz J."/>
            <person name="Shahriari M."/>
            <person name="Shelest E."/>
            <person name="Silva-Franco F."/>
            <person name="Soanes D."/>
            <person name="Syed K."/>
            <person name="Tagua V.G."/>
            <person name="Talbot N.J."/>
            <person name="Thon M."/>
            <person name="De Vries R.P."/>
            <person name="Wiebenga A."/>
            <person name="Yadav J.S."/>
            <person name="Braun E.L."/>
            <person name="Baker S."/>
            <person name="Garre V."/>
            <person name="Horwitz B."/>
            <person name="Torres-Martinez S."/>
            <person name="Idnurm A."/>
            <person name="Herrera-Estrella A."/>
            <person name="Gabaldon T."/>
            <person name="Grigoriev I.V."/>
        </authorList>
    </citation>
    <scope>NUCLEOTIDE SEQUENCE [LARGE SCALE GENOMIC DNA]</scope>
    <source>
        <strain evidence="5 6">CBS 277.49</strain>
    </source>
</reference>
<feature type="domain" description="AMP-dependent synthetase/ligase" evidence="3">
    <location>
        <begin position="34"/>
        <end position="393"/>
    </location>
</feature>
<dbReference type="Pfam" id="PF13193">
    <property type="entry name" value="AMP-binding_C"/>
    <property type="match status" value="1"/>
</dbReference>
<dbReference type="Gene3D" id="3.30.300.30">
    <property type="match status" value="1"/>
</dbReference>
<evidence type="ECO:0008006" key="7">
    <source>
        <dbReference type="Google" id="ProtNLM"/>
    </source>
</evidence>
<proteinExistence type="inferred from homology"/>
<dbReference type="InterPro" id="IPR025110">
    <property type="entry name" value="AMP-bd_C"/>
</dbReference>
<dbReference type="AlphaFoldDB" id="A0A168GTG2"/>
<dbReference type="STRING" id="747725.A0A168GTG2"/>